<feature type="coiled-coil region" evidence="1">
    <location>
        <begin position="348"/>
        <end position="375"/>
    </location>
</feature>
<reference evidence="2" key="1">
    <citation type="submission" date="2021-09" db="EMBL/GenBank/DDBJ databases">
        <authorList>
            <consortium name="AG Swart"/>
            <person name="Singh M."/>
            <person name="Singh A."/>
            <person name="Seah K."/>
            <person name="Emmerich C."/>
        </authorList>
    </citation>
    <scope>NUCLEOTIDE SEQUENCE</scope>
    <source>
        <strain evidence="2">ATCC30299</strain>
    </source>
</reference>
<protein>
    <submittedName>
        <fullName evidence="2">Uncharacterized protein</fullName>
    </submittedName>
</protein>
<dbReference type="Proteomes" id="UP001162131">
    <property type="component" value="Unassembled WGS sequence"/>
</dbReference>
<dbReference type="EMBL" id="CAJZBQ010000044">
    <property type="protein sequence ID" value="CAG9327711.1"/>
    <property type="molecule type" value="Genomic_DNA"/>
</dbReference>
<comment type="caution">
    <text evidence="2">The sequence shown here is derived from an EMBL/GenBank/DDBJ whole genome shotgun (WGS) entry which is preliminary data.</text>
</comment>
<name>A0AAU9JQ58_9CILI</name>
<evidence type="ECO:0000313" key="2">
    <source>
        <dbReference type="EMBL" id="CAG9327711.1"/>
    </source>
</evidence>
<evidence type="ECO:0000256" key="1">
    <source>
        <dbReference type="SAM" id="Coils"/>
    </source>
</evidence>
<accession>A0AAU9JQ58</accession>
<keyword evidence="3" id="KW-1185">Reference proteome</keyword>
<sequence>MQASYVYGPTKNFIISFDEENPPDLSRTNIDISLSRTPSCHSYLPPISSNKLQLKKKCIPKRSKKKFKKNSKIQNITMKLHDQEVEKRHQRSNSYNGMTLEDENIKGEIIRLRQNKSKTKYQNLNVSSIYNISMSMINTRNFGLLENLHRKQASLPSLTVSTIETPISHSEELSYFNVSKDGKLDGQTHELYKLRNAMASLINKEEADLDKLNEPKQTRKNLLMDLKPIFQRLLSIVMKAKKKDEFDETEKRRLVEQYKAHLRDSDDKMKVIIGTLSILEQDLKDSKIQFHELKIEMLIKKIERYKEALKLFQITRDKLKDAIKLFEADSKKEAQQKTVNVFNIIDEQDDIGTNINSLEKKKTEAKKEENKFRKGRISLADFMKM</sequence>
<evidence type="ECO:0000313" key="3">
    <source>
        <dbReference type="Proteomes" id="UP001162131"/>
    </source>
</evidence>
<feature type="coiled-coil region" evidence="1">
    <location>
        <begin position="276"/>
        <end position="322"/>
    </location>
</feature>
<organism evidence="2 3">
    <name type="scientific">Blepharisma stoltei</name>
    <dbReference type="NCBI Taxonomy" id="1481888"/>
    <lineage>
        <taxon>Eukaryota</taxon>
        <taxon>Sar</taxon>
        <taxon>Alveolata</taxon>
        <taxon>Ciliophora</taxon>
        <taxon>Postciliodesmatophora</taxon>
        <taxon>Heterotrichea</taxon>
        <taxon>Heterotrichida</taxon>
        <taxon>Blepharismidae</taxon>
        <taxon>Blepharisma</taxon>
    </lineage>
</organism>
<keyword evidence="1" id="KW-0175">Coiled coil</keyword>
<proteinExistence type="predicted"/>
<dbReference type="AlphaFoldDB" id="A0AAU9JQ58"/>
<gene>
    <name evidence="2" type="ORF">BSTOLATCC_MIC44339</name>
</gene>